<keyword evidence="3" id="KW-0547">Nucleotide-binding</keyword>
<dbReference type="Proteomes" id="UP001499843">
    <property type="component" value="Unassembled WGS sequence"/>
</dbReference>
<evidence type="ECO:0000256" key="5">
    <source>
        <dbReference type="ARBA" id="ARBA00023251"/>
    </source>
</evidence>
<keyword evidence="8" id="KW-1185">Reference proteome</keyword>
<dbReference type="InterPro" id="IPR003439">
    <property type="entry name" value="ABC_transporter-like_ATP-bd"/>
</dbReference>
<dbReference type="SUPFAM" id="SSF52540">
    <property type="entry name" value="P-loop containing nucleoside triphosphate hydrolases"/>
    <property type="match status" value="1"/>
</dbReference>
<dbReference type="PROSITE" id="PS00211">
    <property type="entry name" value="ABC_TRANSPORTER_1"/>
    <property type="match status" value="1"/>
</dbReference>
<dbReference type="SMART" id="SM00382">
    <property type="entry name" value="AAA"/>
    <property type="match status" value="1"/>
</dbReference>
<dbReference type="PROSITE" id="PS50893">
    <property type="entry name" value="ABC_TRANSPORTER_2"/>
    <property type="match status" value="1"/>
</dbReference>
<dbReference type="EMBL" id="BAAAQX010000035">
    <property type="protein sequence ID" value="GAA2213718.1"/>
    <property type="molecule type" value="Genomic_DNA"/>
</dbReference>
<keyword evidence="4 7" id="KW-0067">ATP-binding</keyword>
<dbReference type="PANTHER" id="PTHR42711:SF16">
    <property type="entry name" value="ABC TRANSPORTER ATP-BINDING PROTEIN"/>
    <property type="match status" value="1"/>
</dbReference>
<feature type="domain" description="ABC transporter" evidence="6">
    <location>
        <begin position="4"/>
        <end position="230"/>
    </location>
</feature>
<dbReference type="Gene3D" id="3.40.50.300">
    <property type="entry name" value="P-loop containing nucleotide triphosphate hydrolases"/>
    <property type="match status" value="1"/>
</dbReference>
<dbReference type="GO" id="GO:0005524">
    <property type="term" value="F:ATP binding"/>
    <property type="evidence" value="ECO:0007669"/>
    <property type="project" value="UniProtKB-KW"/>
</dbReference>
<dbReference type="InterPro" id="IPR003593">
    <property type="entry name" value="AAA+_ATPase"/>
</dbReference>
<sequence>MTVIEISDLRKSYQGNQAVNGVSLTVGRGEIFGLAGPNGAGKTSVVECVSGLRRPDSGTVRVLGLDPHGGDRRALQQRIGAQLQEAALPDGIKVGEALRMYASFYDHPADHRALMDEWGLTERRGSRFGGLSGGWKQRLFIALALVGNPEVVLLDELTTGLDPDARRTTWGLIRAMRERGVTVVMVTHFMDEAEALCDRVAIIDGGRVTAQGSPRELIGQAGAGSLEDAYFALTGRN</sequence>
<organism evidence="7 8">
    <name type="scientific">Nonomuraea monospora</name>
    <dbReference type="NCBI Taxonomy" id="568818"/>
    <lineage>
        <taxon>Bacteria</taxon>
        <taxon>Bacillati</taxon>
        <taxon>Actinomycetota</taxon>
        <taxon>Actinomycetes</taxon>
        <taxon>Streptosporangiales</taxon>
        <taxon>Streptosporangiaceae</taxon>
        <taxon>Nonomuraea</taxon>
    </lineage>
</organism>
<dbReference type="RefSeq" id="WP_344489860.1">
    <property type="nucleotide sequence ID" value="NZ_BAAAQX010000035.1"/>
</dbReference>
<evidence type="ECO:0000256" key="1">
    <source>
        <dbReference type="ARBA" id="ARBA00004202"/>
    </source>
</evidence>
<gene>
    <name evidence="7" type="ORF">GCM10009850_091810</name>
</gene>
<keyword evidence="2" id="KW-0813">Transport</keyword>
<keyword evidence="5" id="KW-0046">Antibiotic resistance</keyword>
<evidence type="ECO:0000256" key="3">
    <source>
        <dbReference type="ARBA" id="ARBA00022741"/>
    </source>
</evidence>
<evidence type="ECO:0000259" key="6">
    <source>
        <dbReference type="PROSITE" id="PS50893"/>
    </source>
</evidence>
<dbReference type="PANTHER" id="PTHR42711">
    <property type="entry name" value="ABC TRANSPORTER ATP-BINDING PROTEIN"/>
    <property type="match status" value="1"/>
</dbReference>
<dbReference type="Pfam" id="PF00005">
    <property type="entry name" value="ABC_tran"/>
    <property type="match status" value="1"/>
</dbReference>
<accession>A0ABN3CWV4</accession>
<proteinExistence type="predicted"/>
<evidence type="ECO:0000256" key="4">
    <source>
        <dbReference type="ARBA" id="ARBA00022840"/>
    </source>
</evidence>
<dbReference type="InterPro" id="IPR050763">
    <property type="entry name" value="ABC_transporter_ATP-binding"/>
</dbReference>
<comment type="subcellular location">
    <subcellularLocation>
        <location evidence="1">Cell membrane</location>
        <topology evidence="1">Peripheral membrane protein</topology>
    </subcellularLocation>
</comment>
<dbReference type="CDD" id="cd03230">
    <property type="entry name" value="ABC_DR_subfamily_A"/>
    <property type="match status" value="1"/>
</dbReference>
<dbReference type="InterPro" id="IPR027417">
    <property type="entry name" value="P-loop_NTPase"/>
</dbReference>
<comment type="caution">
    <text evidence="7">The sequence shown here is derived from an EMBL/GenBank/DDBJ whole genome shotgun (WGS) entry which is preliminary data.</text>
</comment>
<name>A0ABN3CWV4_9ACTN</name>
<reference evidence="7 8" key="1">
    <citation type="journal article" date="2019" name="Int. J. Syst. Evol. Microbiol.">
        <title>The Global Catalogue of Microorganisms (GCM) 10K type strain sequencing project: providing services to taxonomists for standard genome sequencing and annotation.</title>
        <authorList>
            <consortium name="The Broad Institute Genomics Platform"/>
            <consortium name="The Broad Institute Genome Sequencing Center for Infectious Disease"/>
            <person name="Wu L."/>
            <person name="Ma J."/>
        </authorList>
    </citation>
    <scope>NUCLEOTIDE SEQUENCE [LARGE SCALE GENOMIC DNA]</scope>
    <source>
        <strain evidence="7 8">JCM 16114</strain>
    </source>
</reference>
<dbReference type="InterPro" id="IPR017871">
    <property type="entry name" value="ABC_transporter-like_CS"/>
</dbReference>
<evidence type="ECO:0000313" key="7">
    <source>
        <dbReference type="EMBL" id="GAA2213718.1"/>
    </source>
</evidence>
<protein>
    <submittedName>
        <fullName evidence="7">ABC transporter ATP-binding protein</fullName>
    </submittedName>
</protein>
<evidence type="ECO:0000256" key="2">
    <source>
        <dbReference type="ARBA" id="ARBA00022448"/>
    </source>
</evidence>
<evidence type="ECO:0000313" key="8">
    <source>
        <dbReference type="Proteomes" id="UP001499843"/>
    </source>
</evidence>